<keyword evidence="2" id="KW-1185">Reference proteome</keyword>
<proteinExistence type="predicted"/>
<sequence>MLSEIMQALVTSPQIIAIQKTGGFKSYERYENLAENLTSITVIPSGPPEQIARGSNHSLSKHFIFQVSIESTDRMMSKELQRTVERIFNDLGFYQMNGGLDEYFSDTKRYVDARFYEGNSNLYEDY</sequence>
<evidence type="ECO:0000313" key="2">
    <source>
        <dbReference type="Proteomes" id="UP000218181"/>
    </source>
</evidence>
<reference evidence="1 2" key="1">
    <citation type="submission" date="2014-12" db="EMBL/GenBank/DDBJ databases">
        <title>Draft genome sequences of 10 type strains of Lactococcus.</title>
        <authorList>
            <person name="Sun Z."/>
            <person name="Zhong Z."/>
            <person name="Liu W."/>
            <person name="Zhang W."/>
            <person name="Zhang H."/>
        </authorList>
    </citation>
    <scope>NUCLEOTIDE SEQUENCE [LARGE SCALE GENOMIC DNA]</scope>
    <source>
        <strain evidence="1 2">JCM 16395</strain>
    </source>
</reference>
<dbReference type="STRING" id="1291764.GCA_001311235_01728"/>
<organism evidence="1 2">
    <name type="scientific">Lactococcus fujiensis JCM 16395</name>
    <dbReference type="NCBI Taxonomy" id="1291764"/>
    <lineage>
        <taxon>Bacteria</taxon>
        <taxon>Bacillati</taxon>
        <taxon>Bacillota</taxon>
        <taxon>Bacilli</taxon>
        <taxon>Lactobacillales</taxon>
        <taxon>Streptococcaceae</taxon>
        <taxon>Lactococcus</taxon>
    </lineage>
</organism>
<name>A0A2A5RIU9_9LACT</name>
<evidence type="ECO:0008006" key="3">
    <source>
        <dbReference type="Google" id="ProtNLM"/>
    </source>
</evidence>
<dbReference type="EMBL" id="JXJU01000015">
    <property type="protein sequence ID" value="PCR98991.1"/>
    <property type="molecule type" value="Genomic_DNA"/>
</dbReference>
<dbReference type="Proteomes" id="UP000218181">
    <property type="component" value="Unassembled WGS sequence"/>
</dbReference>
<evidence type="ECO:0000313" key="1">
    <source>
        <dbReference type="EMBL" id="PCR98991.1"/>
    </source>
</evidence>
<comment type="caution">
    <text evidence="1">The sequence shown here is derived from an EMBL/GenBank/DDBJ whole genome shotgun (WGS) entry which is preliminary data.</text>
</comment>
<accession>A0A2A5RIU9</accession>
<dbReference type="AlphaFoldDB" id="A0A2A5RIU9"/>
<gene>
    <name evidence="1" type="ORF">RT41_GL000561</name>
</gene>
<protein>
    <recommendedName>
        <fullName evidence="3">Phage protein</fullName>
    </recommendedName>
</protein>